<dbReference type="CDD" id="cd02231">
    <property type="entry name" value="cupin_BLL6423-like"/>
    <property type="match status" value="1"/>
</dbReference>
<organism evidence="1 2">
    <name type="scientific">Knufia peltigerae</name>
    <dbReference type="NCBI Taxonomy" id="1002370"/>
    <lineage>
        <taxon>Eukaryota</taxon>
        <taxon>Fungi</taxon>
        <taxon>Dikarya</taxon>
        <taxon>Ascomycota</taxon>
        <taxon>Pezizomycotina</taxon>
        <taxon>Eurotiomycetes</taxon>
        <taxon>Chaetothyriomycetidae</taxon>
        <taxon>Chaetothyriales</taxon>
        <taxon>Trichomeriaceae</taxon>
        <taxon>Knufia</taxon>
    </lineage>
</organism>
<dbReference type="SUPFAM" id="SSF51182">
    <property type="entry name" value="RmlC-like cupins"/>
    <property type="match status" value="1"/>
</dbReference>
<proteinExistence type="predicted"/>
<dbReference type="PANTHER" id="PTHR36156">
    <property type="entry name" value="SLR2101 PROTEIN"/>
    <property type="match status" value="1"/>
</dbReference>
<comment type="caution">
    <text evidence="1">The sequence shown here is derived from an EMBL/GenBank/DDBJ whole genome shotgun (WGS) entry which is preliminary data.</text>
</comment>
<sequence>MSSIEADPMSPLRTPVVHITTHNASGKAIIHSSNDKPLAPYSGMRVSHKLVYTSNGLPMDLNDEVDVKAHKEIEESGNLNIVKKGGTVCRVVDFAPGNKSMMHRTQSLDFGVVLSGQIVMELDDGSKTLMKESDVAVQRATMHTWKNPSETEWARLLFVLQDSKPLEVGGQRLKEDISEGHGVFPSSGNDA</sequence>
<reference evidence="1" key="1">
    <citation type="submission" date="2022-10" db="EMBL/GenBank/DDBJ databases">
        <title>Culturing micro-colonial fungi from biological soil crusts in the Mojave desert and describing Neophaeococcomyces mojavensis, and introducing the new genera and species Taxawa tesnikishii.</title>
        <authorList>
            <person name="Kurbessoian T."/>
            <person name="Stajich J.E."/>
        </authorList>
    </citation>
    <scope>NUCLEOTIDE SEQUENCE</scope>
    <source>
        <strain evidence="1">TK_35</strain>
    </source>
</reference>
<accession>A0AA38YE87</accession>
<dbReference type="InterPro" id="IPR011051">
    <property type="entry name" value="RmlC_Cupin_sf"/>
</dbReference>
<dbReference type="AlphaFoldDB" id="A0AA38YE87"/>
<evidence type="ECO:0000313" key="2">
    <source>
        <dbReference type="Proteomes" id="UP001172681"/>
    </source>
</evidence>
<dbReference type="InterPro" id="IPR047142">
    <property type="entry name" value="OryJ/VirC-like"/>
</dbReference>
<dbReference type="PANTHER" id="PTHR36156:SF2">
    <property type="entry name" value="CUPIN TYPE-2 DOMAIN-CONTAINING PROTEIN"/>
    <property type="match status" value="1"/>
</dbReference>
<evidence type="ECO:0000313" key="1">
    <source>
        <dbReference type="EMBL" id="KAJ9646044.1"/>
    </source>
</evidence>
<name>A0AA38YE87_9EURO</name>
<dbReference type="InterPro" id="IPR014710">
    <property type="entry name" value="RmlC-like_jellyroll"/>
</dbReference>
<dbReference type="EMBL" id="JAPDRN010000003">
    <property type="protein sequence ID" value="KAJ9646044.1"/>
    <property type="molecule type" value="Genomic_DNA"/>
</dbReference>
<protein>
    <submittedName>
        <fullName evidence="1">Uncharacterized protein</fullName>
    </submittedName>
</protein>
<gene>
    <name evidence="1" type="ORF">H2204_000706</name>
</gene>
<dbReference type="Proteomes" id="UP001172681">
    <property type="component" value="Unassembled WGS sequence"/>
</dbReference>
<dbReference type="Gene3D" id="2.60.120.10">
    <property type="entry name" value="Jelly Rolls"/>
    <property type="match status" value="1"/>
</dbReference>
<keyword evidence="2" id="KW-1185">Reference proteome</keyword>